<keyword evidence="7" id="KW-0924">Ammonia transport</keyword>
<keyword evidence="5 8" id="KW-1133">Transmembrane helix</keyword>
<keyword evidence="6 8" id="KW-0472">Membrane</keyword>
<keyword evidence="11" id="KW-1185">Reference proteome</keyword>
<keyword evidence="4 8" id="KW-0812">Transmembrane</keyword>
<dbReference type="PANTHER" id="PTHR11730">
    <property type="entry name" value="AMMONIUM TRANSPORTER"/>
    <property type="match status" value="1"/>
</dbReference>
<feature type="domain" description="Ammonium transporter AmtB-like" evidence="9">
    <location>
        <begin position="16"/>
        <end position="102"/>
    </location>
</feature>
<dbReference type="Gene3D" id="1.10.3430.10">
    <property type="entry name" value="Ammonium transporter AmtB like domains"/>
    <property type="match status" value="1"/>
</dbReference>
<comment type="subcellular location">
    <subcellularLocation>
        <location evidence="1">Membrane</location>
        <topology evidence="1">Multi-pass membrane protein</topology>
    </subcellularLocation>
</comment>
<name>A0A7R9ABN6_9CRUS</name>
<sequence length="106" mass="12049">MDILAFRPSIFRRPVILLEVIFLLVIGGIAYWLIGYPLAFGSEGNSFLSYNFWANDKLPPGEYGHWFFDFVHATSAATLVSGSMAERCNFYAYLIYSFVITGRLFS</sequence>
<feature type="transmembrane region" description="Helical" evidence="8">
    <location>
        <begin position="15"/>
        <end position="34"/>
    </location>
</feature>
<evidence type="ECO:0000313" key="11">
    <source>
        <dbReference type="Proteomes" id="UP000677054"/>
    </source>
</evidence>
<comment type="similarity">
    <text evidence="2">Belongs to the ammonia transporter channel (TC 1.A.11.2) family.</text>
</comment>
<organism evidence="10">
    <name type="scientific">Darwinula stevensoni</name>
    <dbReference type="NCBI Taxonomy" id="69355"/>
    <lineage>
        <taxon>Eukaryota</taxon>
        <taxon>Metazoa</taxon>
        <taxon>Ecdysozoa</taxon>
        <taxon>Arthropoda</taxon>
        <taxon>Crustacea</taxon>
        <taxon>Oligostraca</taxon>
        <taxon>Ostracoda</taxon>
        <taxon>Podocopa</taxon>
        <taxon>Podocopida</taxon>
        <taxon>Darwinulocopina</taxon>
        <taxon>Darwinuloidea</taxon>
        <taxon>Darwinulidae</taxon>
        <taxon>Darwinula</taxon>
    </lineage>
</organism>
<evidence type="ECO:0000259" key="9">
    <source>
        <dbReference type="Pfam" id="PF00909"/>
    </source>
</evidence>
<evidence type="ECO:0000256" key="3">
    <source>
        <dbReference type="ARBA" id="ARBA00022448"/>
    </source>
</evidence>
<dbReference type="OrthoDB" id="534912at2759"/>
<evidence type="ECO:0000256" key="2">
    <source>
        <dbReference type="ARBA" id="ARBA00005887"/>
    </source>
</evidence>
<dbReference type="GO" id="GO:0097272">
    <property type="term" value="P:ammonium homeostasis"/>
    <property type="evidence" value="ECO:0007669"/>
    <property type="project" value="TreeGrafter"/>
</dbReference>
<dbReference type="EMBL" id="LR902688">
    <property type="protein sequence ID" value="CAD7250946.1"/>
    <property type="molecule type" value="Genomic_DNA"/>
</dbReference>
<reference evidence="10" key="1">
    <citation type="submission" date="2020-11" db="EMBL/GenBank/DDBJ databases">
        <authorList>
            <person name="Tran Van P."/>
        </authorList>
    </citation>
    <scope>NUCLEOTIDE SEQUENCE</scope>
</reference>
<proteinExistence type="inferred from homology"/>
<evidence type="ECO:0000256" key="8">
    <source>
        <dbReference type="SAM" id="Phobius"/>
    </source>
</evidence>
<dbReference type="EMBL" id="CAJPEV010003171">
    <property type="protein sequence ID" value="CAG0899113.1"/>
    <property type="molecule type" value="Genomic_DNA"/>
</dbReference>
<evidence type="ECO:0000256" key="6">
    <source>
        <dbReference type="ARBA" id="ARBA00023136"/>
    </source>
</evidence>
<dbReference type="InterPro" id="IPR029020">
    <property type="entry name" value="Ammonium/urea_transptr"/>
</dbReference>
<evidence type="ECO:0000256" key="5">
    <source>
        <dbReference type="ARBA" id="ARBA00022989"/>
    </source>
</evidence>
<dbReference type="GO" id="GO:0008519">
    <property type="term" value="F:ammonium channel activity"/>
    <property type="evidence" value="ECO:0007669"/>
    <property type="project" value="InterPro"/>
</dbReference>
<gene>
    <name evidence="10" type="ORF">DSTB1V02_LOCUS10715</name>
</gene>
<protein>
    <recommendedName>
        <fullName evidence="9">Ammonium transporter AmtB-like domain-containing protein</fullName>
    </recommendedName>
</protein>
<dbReference type="AlphaFoldDB" id="A0A7R9ABN6"/>
<evidence type="ECO:0000256" key="1">
    <source>
        <dbReference type="ARBA" id="ARBA00004141"/>
    </source>
</evidence>
<evidence type="ECO:0000256" key="4">
    <source>
        <dbReference type="ARBA" id="ARBA00022692"/>
    </source>
</evidence>
<dbReference type="GO" id="GO:0005886">
    <property type="term" value="C:plasma membrane"/>
    <property type="evidence" value="ECO:0007669"/>
    <property type="project" value="TreeGrafter"/>
</dbReference>
<dbReference type="Pfam" id="PF00909">
    <property type="entry name" value="Ammonium_transp"/>
    <property type="match status" value="1"/>
</dbReference>
<dbReference type="SUPFAM" id="SSF111352">
    <property type="entry name" value="Ammonium transporter"/>
    <property type="match status" value="1"/>
</dbReference>
<evidence type="ECO:0000256" key="7">
    <source>
        <dbReference type="ARBA" id="ARBA00023177"/>
    </source>
</evidence>
<evidence type="ECO:0000313" key="10">
    <source>
        <dbReference type="EMBL" id="CAD7250946.1"/>
    </source>
</evidence>
<keyword evidence="3" id="KW-0813">Transport</keyword>
<accession>A0A7R9ABN6</accession>
<dbReference type="PANTHER" id="PTHR11730:SF6">
    <property type="entry name" value="AMMONIUM TRANSPORTER"/>
    <property type="match status" value="1"/>
</dbReference>
<dbReference type="InterPro" id="IPR024041">
    <property type="entry name" value="NH4_transpt_AmtB-like_dom"/>
</dbReference>
<dbReference type="Proteomes" id="UP000677054">
    <property type="component" value="Unassembled WGS sequence"/>
</dbReference>